<sequence>MADIKTVESFWASHVNNEYYTNKDRGSAEYWREIEEKRYRHHYHLTDLFRQFSNSEFKDKRLLEIGCGIGIDSVQLHKCGFNLTAVDLTRNAIDIARERAEQEGYTIRYMVANAEKLPFEDEEMDFVYSFGVLHHTPDIQKSVDEVYRVLKKGGRAYIMLYATYSLVNLIHRLFNIPYESPQNMKDHCPVVYTYDRKGINKLFSNFSQITVTKEYPFTYGFRKLTGWMPLFIKRPLGHLFGWHNMIVAEK</sequence>
<dbReference type="InterPro" id="IPR013216">
    <property type="entry name" value="Methyltransf_11"/>
</dbReference>
<protein>
    <recommendedName>
        <fullName evidence="2">Methyltransferase type 11 domain-containing protein</fullName>
    </recommendedName>
</protein>
<dbReference type="Proteomes" id="UP000826725">
    <property type="component" value="Chromosome"/>
</dbReference>
<feature type="domain" description="Methyltransferase type 11" evidence="2">
    <location>
        <begin position="63"/>
        <end position="158"/>
    </location>
</feature>
<reference evidence="3" key="1">
    <citation type="submission" date="2020-09" db="EMBL/GenBank/DDBJ databases">
        <title>Desulfogranum mesoprofundum gen. nov., sp. nov., a novel mesophilic, sulfate-reducing chemolithoautotroph isolated from a deep-sea hydrothermal vent chimney in the Suiyo Seamount.</title>
        <authorList>
            <person name="Hashimoto Y."/>
            <person name="Nakagawa S."/>
        </authorList>
    </citation>
    <scope>NUCLEOTIDE SEQUENCE</scope>
    <source>
        <strain evidence="3">KT2</strain>
    </source>
</reference>
<evidence type="ECO:0000313" key="3">
    <source>
        <dbReference type="EMBL" id="BCL60651.1"/>
    </source>
</evidence>
<dbReference type="RefSeq" id="WP_228856757.1">
    <property type="nucleotide sequence ID" value="NZ_AP024086.1"/>
</dbReference>
<dbReference type="InterPro" id="IPR050447">
    <property type="entry name" value="Erg6_SMT_methyltransf"/>
</dbReference>
<evidence type="ECO:0000259" key="2">
    <source>
        <dbReference type="Pfam" id="PF08241"/>
    </source>
</evidence>
<evidence type="ECO:0000313" key="4">
    <source>
        <dbReference type="Proteomes" id="UP000826725"/>
    </source>
</evidence>
<keyword evidence="4" id="KW-1185">Reference proteome</keyword>
<name>A0A8D5JR30_9BACT</name>
<keyword evidence="1" id="KW-0808">Transferase</keyword>
<dbReference type="AlphaFoldDB" id="A0A8D5JR30"/>
<dbReference type="EMBL" id="AP024086">
    <property type="protein sequence ID" value="BCL60651.1"/>
    <property type="molecule type" value="Genomic_DNA"/>
</dbReference>
<evidence type="ECO:0000256" key="1">
    <source>
        <dbReference type="ARBA" id="ARBA00022679"/>
    </source>
</evidence>
<dbReference type="PANTHER" id="PTHR44068:SF11">
    <property type="entry name" value="GERANYL DIPHOSPHATE 2-C-METHYLTRANSFERASE"/>
    <property type="match status" value="1"/>
</dbReference>
<organism evidence="3 4">
    <name type="scientific">Desulfomarina profundi</name>
    <dbReference type="NCBI Taxonomy" id="2772557"/>
    <lineage>
        <taxon>Bacteria</taxon>
        <taxon>Pseudomonadati</taxon>
        <taxon>Thermodesulfobacteriota</taxon>
        <taxon>Desulfobulbia</taxon>
        <taxon>Desulfobulbales</taxon>
        <taxon>Desulfobulbaceae</taxon>
        <taxon>Desulfomarina</taxon>
    </lineage>
</organism>
<dbReference type="KEGG" id="dbk:DGMP_13440"/>
<dbReference type="CDD" id="cd02440">
    <property type="entry name" value="AdoMet_MTases"/>
    <property type="match status" value="1"/>
</dbReference>
<dbReference type="PANTHER" id="PTHR44068">
    <property type="entry name" value="ZGC:194242"/>
    <property type="match status" value="1"/>
</dbReference>
<accession>A0A8D5JR30</accession>
<proteinExistence type="predicted"/>
<dbReference type="GO" id="GO:0008757">
    <property type="term" value="F:S-adenosylmethionine-dependent methyltransferase activity"/>
    <property type="evidence" value="ECO:0007669"/>
    <property type="project" value="InterPro"/>
</dbReference>
<dbReference type="Pfam" id="PF08241">
    <property type="entry name" value="Methyltransf_11"/>
    <property type="match status" value="1"/>
</dbReference>
<gene>
    <name evidence="3" type="ORF">DGMP_13440</name>
</gene>